<reference evidence="4" key="1">
    <citation type="journal article" date="2019" name="Int. J. Syst. Evol. Microbiol.">
        <title>The Global Catalogue of Microorganisms (GCM) 10K type strain sequencing project: providing services to taxonomists for standard genome sequencing and annotation.</title>
        <authorList>
            <consortium name="The Broad Institute Genomics Platform"/>
            <consortium name="The Broad Institute Genome Sequencing Center for Infectious Disease"/>
            <person name="Wu L."/>
            <person name="Ma J."/>
        </authorList>
    </citation>
    <scope>NUCLEOTIDE SEQUENCE [LARGE SCALE GENOMIC DNA]</scope>
    <source>
        <strain evidence="4">NBRC 106310</strain>
    </source>
</reference>
<dbReference type="RefSeq" id="WP_286299206.1">
    <property type="nucleotide sequence ID" value="NZ_AP027728.1"/>
</dbReference>
<accession>A0ABN6X5C8</accession>
<dbReference type="SUPFAM" id="SSF51735">
    <property type="entry name" value="NAD(P)-binding Rossmann-fold domains"/>
    <property type="match status" value="1"/>
</dbReference>
<comment type="similarity">
    <text evidence="1">Belongs to the NAD(P)-dependent epimerase/dehydratase family.</text>
</comment>
<protein>
    <submittedName>
        <fullName evidence="3">UDP-glucose 4-epimerase-like protein</fullName>
    </submittedName>
</protein>
<dbReference type="EMBL" id="AP027728">
    <property type="protein sequence ID" value="BDZ39228.1"/>
    <property type="molecule type" value="Genomic_DNA"/>
</dbReference>
<evidence type="ECO:0000313" key="4">
    <source>
        <dbReference type="Proteomes" id="UP001321543"/>
    </source>
</evidence>
<dbReference type="Proteomes" id="UP001321543">
    <property type="component" value="Chromosome"/>
</dbReference>
<proteinExistence type="inferred from homology"/>
<dbReference type="Gene3D" id="3.90.25.10">
    <property type="entry name" value="UDP-galactose 4-epimerase, domain 1"/>
    <property type="match status" value="1"/>
</dbReference>
<evidence type="ECO:0000313" key="3">
    <source>
        <dbReference type="EMBL" id="BDZ39228.1"/>
    </source>
</evidence>
<dbReference type="InterPro" id="IPR001509">
    <property type="entry name" value="Epimerase_deHydtase"/>
</dbReference>
<name>A0ABN6X5C8_9MICO</name>
<feature type="domain" description="NAD-dependent epimerase/dehydratase" evidence="2">
    <location>
        <begin position="3"/>
        <end position="237"/>
    </location>
</feature>
<organism evidence="3 4">
    <name type="scientific">Microbacterium suwonense</name>
    <dbReference type="NCBI Taxonomy" id="683047"/>
    <lineage>
        <taxon>Bacteria</taxon>
        <taxon>Bacillati</taxon>
        <taxon>Actinomycetota</taxon>
        <taxon>Actinomycetes</taxon>
        <taxon>Micrococcales</taxon>
        <taxon>Microbacteriaceae</taxon>
        <taxon>Microbacterium</taxon>
    </lineage>
</organism>
<sequence>MKILITGGAGFIGSNLVSHIAERGHGHEVVVLDDLSTGRAENLTGLPARLIVGSLADVGVVRSAAAGADAIVHLGALGSVPRSVKDPVASHVANLTGTLNVLEAARETQAHVVFASSSSVYGANQSLPKCEFDWTRPMSPYAVTKLGAEAYMIAYQYSYDLPTLAFRFFNVYGPKQAADHAYAAVIPRFLDAALSGRALTIHGDGLQSRDFTNVRTVCATLYAALERRVVSPDPVNLAFGTRTPLLDLVSLIETELGHPVAREHVGARVGDVRASQSDGVRIHELFPEITPISLQEGLAETIDWFRQVTKAGNSK</sequence>
<dbReference type="Gene3D" id="3.40.50.720">
    <property type="entry name" value="NAD(P)-binding Rossmann-like Domain"/>
    <property type="match status" value="1"/>
</dbReference>
<dbReference type="InterPro" id="IPR036291">
    <property type="entry name" value="NAD(P)-bd_dom_sf"/>
</dbReference>
<keyword evidence="4" id="KW-1185">Reference proteome</keyword>
<dbReference type="PANTHER" id="PTHR43000">
    <property type="entry name" value="DTDP-D-GLUCOSE 4,6-DEHYDRATASE-RELATED"/>
    <property type="match status" value="1"/>
</dbReference>
<evidence type="ECO:0000259" key="2">
    <source>
        <dbReference type="Pfam" id="PF01370"/>
    </source>
</evidence>
<gene>
    <name evidence="3" type="ORF">GCM10025863_18420</name>
</gene>
<evidence type="ECO:0000256" key="1">
    <source>
        <dbReference type="ARBA" id="ARBA00007637"/>
    </source>
</evidence>
<dbReference type="Pfam" id="PF01370">
    <property type="entry name" value="Epimerase"/>
    <property type="match status" value="1"/>
</dbReference>